<organism evidence="1 2">
    <name type="scientific">Streptosporangium canum</name>
    <dbReference type="NCBI Taxonomy" id="324952"/>
    <lineage>
        <taxon>Bacteria</taxon>
        <taxon>Bacillati</taxon>
        <taxon>Actinomycetota</taxon>
        <taxon>Actinomycetes</taxon>
        <taxon>Streptosporangiales</taxon>
        <taxon>Streptosporangiaceae</taxon>
        <taxon>Streptosporangium</taxon>
    </lineage>
</organism>
<dbReference type="EMBL" id="FOQY01000019">
    <property type="protein sequence ID" value="SFK18843.1"/>
    <property type="molecule type" value="Genomic_DNA"/>
</dbReference>
<sequence>MIPARPLAALPRGEAHRLVAEDGTLYVVPPEEAP</sequence>
<protein>
    <submittedName>
        <fullName evidence="1">Uncharacterized protein</fullName>
    </submittedName>
</protein>
<dbReference type="AlphaFoldDB" id="A0A1I3XH14"/>
<evidence type="ECO:0000313" key="2">
    <source>
        <dbReference type="Proteomes" id="UP000199111"/>
    </source>
</evidence>
<name>A0A1I3XH14_9ACTN</name>
<reference evidence="2" key="1">
    <citation type="submission" date="2016-10" db="EMBL/GenBank/DDBJ databases">
        <authorList>
            <person name="Varghese N."/>
            <person name="Submissions S."/>
        </authorList>
    </citation>
    <scope>NUCLEOTIDE SEQUENCE [LARGE SCALE GENOMIC DNA]</scope>
    <source>
        <strain evidence="2">CGMCC 4.2126</strain>
    </source>
</reference>
<evidence type="ECO:0000313" key="1">
    <source>
        <dbReference type="EMBL" id="SFK18843.1"/>
    </source>
</evidence>
<dbReference type="Proteomes" id="UP000199111">
    <property type="component" value="Unassembled WGS sequence"/>
</dbReference>
<accession>A0A1I3XH14</accession>
<proteinExistence type="predicted"/>
<gene>
    <name evidence="1" type="ORF">SAMN05216275_11937</name>
</gene>
<keyword evidence="2" id="KW-1185">Reference proteome</keyword>